<dbReference type="Proteomes" id="UP000614601">
    <property type="component" value="Unassembled WGS sequence"/>
</dbReference>
<dbReference type="EMBL" id="CAJFDH010000002">
    <property type="protein sequence ID" value="CAD5212824.1"/>
    <property type="molecule type" value="Genomic_DNA"/>
</dbReference>
<gene>
    <name evidence="2" type="ORF">BOKJ2_LOCUS4625</name>
</gene>
<protein>
    <submittedName>
        <fullName evidence="2">Uncharacterized protein</fullName>
    </submittedName>
</protein>
<evidence type="ECO:0000313" key="2">
    <source>
        <dbReference type="EMBL" id="CAD5212824.1"/>
    </source>
</evidence>
<name>A0A811KAN7_9BILA</name>
<comment type="caution">
    <text evidence="2">The sequence shown here is derived from an EMBL/GenBank/DDBJ whole genome shotgun (WGS) entry which is preliminary data.</text>
</comment>
<feature type="compositionally biased region" description="Basic residues" evidence="1">
    <location>
        <begin position="9"/>
        <end position="18"/>
    </location>
</feature>
<dbReference type="Proteomes" id="UP000783686">
    <property type="component" value="Unassembled WGS sequence"/>
</dbReference>
<keyword evidence="3" id="KW-1185">Reference proteome</keyword>
<evidence type="ECO:0000313" key="3">
    <source>
        <dbReference type="Proteomes" id="UP000614601"/>
    </source>
</evidence>
<organism evidence="2 3">
    <name type="scientific">Bursaphelenchus okinawaensis</name>
    <dbReference type="NCBI Taxonomy" id="465554"/>
    <lineage>
        <taxon>Eukaryota</taxon>
        <taxon>Metazoa</taxon>
        <taxon>Ecdysozoa</taxon>
        <taxon>Nematoda</taxon>
        <taxon>Chromadorea</taxon>
        <taxon>Rhabditida</taxon>
        <taxon>Tylenchina</taxon>
        <taxon>Tylenchomorpha</taxon>
        <taxon>Aphelenchoidea</taxon>
        <taxon>Aphelenchoididae</taxon>
        <taxon>Bursaphelenchus</taxon>
    </lineage>
</organism>
<accession>A0A811KAN7</accession>
<evidence type="ECO:0000256" key="1">
    <source>
        <dbReference type="SAM" id="MobiDB-lite"/>
    </source>
</evidence>
<feature type="region of interest" description="Disordered" evidence="1">
    <location>
        <begin position="1"/>
        <end position="23"/>
    </location>
</feature>
<proteinExistence type="predicted"/>
<sequence length="115" mass="12925">MAADPPPKLKSRSGHIRRGMGPSITHLSRQINEAILPKYTADSDITPPEYINNAELQISKLTKSTANVIKYLQEWEDLLAGLSSSNEEEYAQEKIVFDNFTKQESSDIYLVLQEG</sequence>
<reference evidence="2" key="1">
    <citation type="submission" date="2020-09" db="EMBL/GenBank/DDBJ databases">
        <authorList>
            <person name="Kikuchi T."/>
        </authorList>
    </citation>
    <scope>NUCLEOTIDE SEQUENCE</scope>
    <source>
        <strain evidence="2">SH1</strain>
    </source>
</reference>
<dbReference type="AlphaFoldDB" id="A0A811KAN7"/>
<dbReference type="EMBL" id="CAJFCW020000002">
    <property type="protein sequence ID" value="CAG9097727.1"/>
    <property type="molecule type" value="Genomic_DNA"/>
</dbReference>